<dbReference type="Proteomes" id="UP000029995">
    <property type="component" value="Unassembled WGS sequence"/>
</dbReference>
<evidence type="ECO:0000313" key="1">
    <source>
        <dbReference type="EMBL" id="KGM35710.1"/>
    </source>
</evidence>
<name>A0A0A0DCG0_9PROT</name>
<gene>
    <name evidence="1" type="ORF">P409_03035</name>
</gene>
<sequence>MAHAQYSITPITGVDVLQAPSTVLGDFRGVKPATKVTGSNGVSYILALASANIAADTAIIVTAGTGSAAAGAGNYKTKVGEAVTTGQYFWAIGAAT</sequence>
<protein>
    <submittedName>
        <fullName evidence="1">Uncharacterized protein</fullName>
    </submittedName>
</protein>
<organism evidence="1 2">
    <name type="scientific">Inquilinus limosus MP06</name>
    <dbReference type="NCBI Taxonomy" id="1398085"/>
    <lineage>
        <taxon>Bacteria</taxon>
        <taxon>Pseudomonadati</taxon>
        <taxon>Pseudomonadota</taxon>
        <taxon>Alphaproteobacteria</taxon>
        <taxon>Rhodospirillales</taxon>
        <taxon>Rhodospirillaceae</taxon>
        <taxon>Inquilinus</taxon>
    </lineage>
</organism>
<accession>A0A0A0DCG0</accession>
<proteinExistence type="predicted"/>
<dbReference type="RefSeq" id="WP_034831580.1">
    <property type="nucleotide sequence ID" value="NZ_JANX01000015.1"/>
</dbReference>
<dbReference type="AlphaFoldDB" id="A0A0A0DCG0"/>
<reference evidence="1 2" key="1">
    <citation type="submission" date="2014-01" db="EMBL/GenBank/DDBJ databases">
        <title>Genome sequence determination for a cystic fibrosis isolate, Inquilinus limosus.</title>
        <authorList>
            <person name="Pino M."/>
            <person name="Di Conza J."/>
            <person name="Gutkind G."/>
        </authorList>
    </citation>
    <scope>NUCLEOTIDE SEQUENCE [LARGE SCALE GENOMIC DNA]</scope>
    <source>
        <strain evidence="1 2">MP06</strain>
    </source>
</reference>
<comment type="caution">
    <text evidence="1">The sequence shown here is derived from an EMBL/GenBank/DDBJ whole genome shotgun (WGS) entry which is preliminary data.</text>
</comment>
<dbReference type="EMBL" id="JANX01000015">
    <property type="protein sequence ID" value="KGM35710.1"/>
    <property type="molecule type" value="Genomic_DNA"/>
</dbReference>
<evidence type="ECO:0000313" key="2">
    <source>
        <dbReference type="Proteomes" id="UP000029995"/>
    </source>
</evidence>